<dbReference type="CDD" id="cd06582">
    <property type="entry name" value="TM_PBP1_LivH_like"/>
    <property type="match status" value="1"/>
</dbReference>
<organism evidence="10 11">
    <name type="scientific">Variovorax beijingensis</name>
    <dbReference type="NCBI Taxonomy" id="2496117"/>
    <lineage>
        <taxon>Bacteria</taxon>
        <taxon>Pseudomonadati</taxon>
        <taxon>Pseudomonadota</taxon>
        <taxon>Betaproteobacteria</taxon>
        <taxon>Burkholderiales</taxon>
        <taxon>Comamonadaceae</taxon>
        <taxon>Variovorax</taxon>
    </lineage>
</organism>
<comment type="subcellular location">
    <subcellularLocation>
        <location evidence="1">Cell membrane</location>
        <topology evidence="1">Multi-pass membrane protein</topology>
    </subcellularLocation>
</comment>
<feature type="transmembrane region" description="Helical" evidence="9">
    <location>
        <begin position="188"/>
        <end position="209"/>
    </location>
</feature>
<feature type="transmembrane region" description="Helical" evidence="9">
    <location>
        <begin position="221"/>
        <end position="247"/>
    </location>
</feature>
<keyword evidence="7 9" id="KW-0472">Membrane</keyword>
<evidence type="ECO:0000313" key="11">
    <source>
        <dbReference type="Proteomes" id="UP000271590"/>
    </source>
</evidence>
<dbReference type="InterPro" id="IPR052157">
    <property type="entry name" value="BCAA_transport_permease"/>
</dbReference>
<keyword evidence="5" id="KW-0029">Amino-acid transport</keyword>
<proteinExistence type="inferred from homology"/>
<evidence type="ECO:0000256" key="4">
    <source>
        <dbReference type="ARBA" id="ARBA00022692"/>
    </source>
</evidence>
<evidence type="ECO:0000256" key="3">
    <source>
        <dbReference type="ARBA" id="ARBA00022475"/>
    </source>
</evidence>
<name>A0A3P3E4G8_9BURK</name>
<accession>A0A3P3E4G8</accession>
<feature type="transmembrane region" description="Helical" evidence="9">
    <location>
        <begin position="95"/>
        <end position="115"/>
    </location>
</feature>
<evidence type="ECO:0000256" key="1">
    <source>
        <dbReference type="ARBA" id="ARBA00004651"/>
    </source>
</evidence>
<gene>
    <name evidence="10" type="ORF">EH244_29465</name>
</gene>
<feature type="transmembrane region" description="Helical" evidence="9">
    <location>
        <begin position="41"/>
        <end position="58"/>
    </location>
</feature>
<keyword evidence="3" id="KW-1003">Cell membrane</keyword>
<keyword evidence="2" id="KW-0813">Transport</keyword>
<comment type="similarity">
    <text evidence="8">Belongs to the binding-protein-dependent transport system permease family. LivHM subfamily.</text>
</comment>
<reference evidence="10 11" key="1">
    <citation type="submission" date="2018-11" db="EMBL/GenBank/DDBJ databases">
        <title>The genome of Variovorax sp T529.</title>
        <authorList>
            <person name="Gao J."/>
        </authorList>
    </citation>
    <scope>NUCLEOTIDE SEQUENCE [LARGE SCALE GENOMIC DNA]</scope>
    <source>
        <strain evidence="10 11">T529</strain>
    </source>
</reference>
<dbReference type="EMBL" id="RQXU01000032">
    <property type="protein sequence ID" value="RRH81194.1"/>
    <property type="molecule type" value="Genomic_DNA"/>
</dbReference>
<dbReference type="GO" id="GO:0005886">
    <property type="term" value="C:plasma membrane"/>
    <property type="evidence" value="ECO:0007669"/>
    <property type="project" value="UniProtKB-SubCell"/>
</dbReference>
<dbReference type="PANTHER" id="PTHR11795:SF445">
    <property type="entry name" value="AMINO ACID ABC TRANSPORTER PERMEASE PROTEIN"/>
    <property type="match status" value="1"/>
</dbReference>
<dbReference type="Proteomes" id="UP000271590">
    <property type="component" value="Unassembled WGS sequence"/>
</dbReference>
<protein>
    <submittedName>
        <fullName evidence="10">Branched-chain amino acid ABC transporter permease</fullName>
    </submittedName>
</protein>
<evidence type="ECO:0000256" key="9">
    <source>
        <dbReference type="SAM" id="Phobius"/>
    </source>
</evidence>
<evidence type="ECO:0000256" key="2">
    <source>
        <dbReference type="ARBA" id="ARBA00022448"/>
    </source>
</evidence>
<evidence type="ECO:0000256" key="7">
    <source>
        <dbReference type="ARBA" id="ARBA00023136"/>
    </source>
</evidence>
<dbReference type="RefSeq" id="WP_124961833.1">
    <property type="nucleotide sequence ID" value="NZ_RQXU01000032.1"/>
</dbReference>
<dbReference type="GO" id="GO:0022857">
    <property type="term" value="F:transmembrane transporter activity"/>
    <property type="evidence" value="ECO:0007669"/>
    <property type="project" value="InterPro"/>
</dbReference>
<feature type="transmembrane region" description="Helical" evidence="9">
    <location>
        <begin position="259"/>
        <end position="277"/>
    </location>
</feature>
<evidence type="ECO:0000256" key="6">
    <source>
        <dbReference type="ARBA" id="ARBA00022989"/>
    </source>
</evidence>
<keyword evidence="6 9" id="KW-1133">Transmembrane helix</keyword>
<sequence length="287" mass="29168">MQWLDAAIQGVLLGGLYAQYALGMSLMFGVMRIVNTAHGDLLILLSFAAIVIAAYLGIGPYATMFVLVPLAAVAGYALQRLVLNRAVGSDPLPSLIATFGLSITIQNGLLAGFTADARSLPGGGLESASLSIGPLFVGLLPVQIFCAALLLTGAIHLLLRRTRFGRALRAAAADADAASMIGVNPRHVYAGATALAVGVLGVAAVFHALRVTVSPADGPGQLIYAFEAVIIGGMGSLWGGFLGALLLGVAQAVGGRIDAGWGSLAGHLVFLAVLAIRPQGLFGGGSR</sequence>
<keyword evidence="4 9" id="KW-0812">Transmembrane</keyword>
<feature type="transmembrane region" description="Helical" evidence="9">
    <location>
        <begin position="64"/>
        <end position="83"/>
    </location>
</feature>
<feature type="transmembrane region" description="Helical" evidence="9">
    <location>
        <begin position="135"/>
        <end position="159"/>
    </location>
</feature>
<dbReference type="PANTHER" id="PTHR11795">
    <property type="entry name" value="BRANCHED-CHAIN AMINO ACID TRANSPORT SYSTEM PERMEASE PROTEIN LIVH"/>
    <property type="match status" value="1"/>
</dbReference>
<dbReference type="Pfam" id="PF02653">
    <property type="entry name" value="BPD_transp_2"/>
    <property type="match status" value="1"/>
</dbReference>
<dbReference type="InterPro" id="IPR001851">
    <property type="entry name" value="ABC_transp_permease"/>
</dbReference>
<evidence type="ECO:0000313" key="10">
    <source>
        <dbReference type="EMBL" id="RRH81194.1"/>
    </source>
</evidence>
<feature type="transmembrane region" description="Helical" evidence="9">
    <location>
        <begin position="6"/>
        <end position="29"/>
    </location>
</feature>
<dbReference type="AlphaFoldDB" id="A0A3P3E4G8"/>
<comment type="caution">
    <text evidence="10">The sequence shown here is derived from an EMBL/GenBank/DDBJ whole genome shotgun (WGS) entry which is preliminary data.</text>
</comment>
<dbReference type="GO" id="GO:0006865">
    <property type="term" value="P:amino acid transport"/>
    <property type="evidence" value="ECO:0007669"/>
    <property type="project" value="UniProtKB-KW"/>
</dbReference>
<evidence type="ECO:0000256" key="5">
    <source>
        <dbReference type="ARBA" id="ARBA00022970"/>
    </source>
</evidence>
<evidence type="ECO:0000256" key="8">
    <source>
        <dbReference type="ARBA" id="ARBA00037998"/>
    </source>
</evidence>